<dbReference type="KEGG" id="ams:AMIS_57690"/>
<dbReference type="EMBL" id="AP012319">
    <property type="protein sequence ID" value="BAL90989.1"/>
    <property type="molecule type" value="Genomic_DNA"/>
</dbReference>
<protein>
    <recommendedName>
        <fullName evidence="5">Sporulation protein</fullName>
    </recommendedName>
</protein>
<feature type="transmembrane region" description="Helical" evidence="2">
    <location>
        <begin position="50"/>
        <end position="70"/>
    </location>
</feature>
<keyword evidence="2" id="KW-0472">Membrane</keyword>
<feature type="compositionally biased region" description="Gly residues" evidence="1">
    <location>
        <begin position="15"/>
        <end position="24"/>
    </location>
</feature>
<dbReference type="STRING" id="512565.AMIS_57690"/>
<keyword evidence="2" id="KW-1133">Transmembrane helix</keyword>
<evidence type="ECO:0000256" key="2">
    <source>
        <dbReference type="SAM" id="Phobius"/>
    </source>
</evidence>
<keyword evidence="2" id="KW-0812">Transmembrane</keyword>
<feature type="region of interest" description="Disordered" evidence="1">
    <location>
        <begin position="1"/>
        <end position="25"/>
    </location>
</feature>
<sequence>MPRRKEEDRAEGLPEGEGAGGGFGFSARPAGVYVIKDGCVSWRPAVNVNAIVAGGQLVLVVAFLVARSVLRGRR</sequence>
<dbReference type="PATRIC" id="fig|512565.3.peg.5767"/>
<dbReference type="HOGENOM" id="CLU_2679396_0_0_11"/>
<name>I0HDA2_ACTM4</name>
<evidence type="ECO:0000256" key="1">
    <source>
        <dbReference type="SAM" id="MobiDB-lite"/>
    </source>
</evidence>
<evidence type="ECO:0000313" key="3">
    <source>
        <dbReference type="EMBL" id="BAL90989.1"/>
    </source>
</evidence>
<keyword evidence="4" id="KW-1185">Reference proteome</keyword>
<accession>I0HDA2</accession>
<proteinExistence type="predicted"/>
<feature type="compositionally biased region" description="Basic and acidic residues" evidence="1">
    <location>
        <begin position="1"/>
        <end position="12"/>
    </location>
</feature>
<reference evidence="3 4" key="1">
    <citation type="submission" date="2012-02" db="EMBL/GenBank/DDBJ databases">
        <title>Complete genome sequence of Actinoplanes missouriensis 431 (= NBRC 102363).</title>
        <authorList>
            <person name="Ohnishi Y."/>
            <person name="Ishikawa J."/>
            <person name="Sekine M."/>
            <person name="Hosoyama A."/>
            <person name="Harada T."/>
            <person name="Narita H."/>
            <person name="Hata T."/>
            <person name="Konno Y."/>
            <person name="Tutikane K."/>
            <person name="Fujita N."/>
            <person name="Horinouchi S."/>
            <person name="Hayakawa M."/>
        </authorList>
    </citation>
    <scope>NUCLEOTIDE SEQUENCE [LARGE SCALE GENOMIC DNA]</scope>
    <source>
        <strain evidence="4">ATCC 14538 / DSM 43046 / CBS 188.64 / JCM 3121 / NBRC 102363 / NCIMB 12654 / NRRL B-3342 / UNCC 431</strain>
    </source>
</reference>
<organism evidence="3 4">
    <name type="scientific">Actinoplanes missouriensis (strain ATCC 14538 / DSM 43046 / CBS 188.64 / JCM 3121 / NBRC 102363 / NCIMB 12654 / NRRL B-3342 / UNCC 431)</name>
    <dbReference type="NCBI Taxonomy" id="512565"/>
    <lineage>
        <taxon>Bacteria</taxon>
        <taxon>Bacillati</taxon>
        <taxon>Actinomycetota</taxon>
        <taxon>Actinomycetes</taxon>
        <taxon>Micromonosporales</taxon>
        <taxon>Micromonosporaceae</taxon>
        <taxon>Actinoplanes</taxon>
    </lineage>
</organism>
<evidence type="ECO:0000313" key="4">
    <source>
        <dbReference type="Proteomes" id="UP000007882"/>
    </source>
</evidence>
<evidence type="ECO:0008006" key="5">
    <source>
        <dbReference type="Google" id="ProtNLM"/>
    </source>
</evidence>
<dbReference type="Proteomes" id="UP000007882">
    <property type="component" value="Chromosome"/>
</dbReference>
<gene>
    <name evidence="3" type="ordered locus">AMIS_57690</name>
</gene>
<dbReference type="AlphaFoldDB" id="I0HDA2"/>
<dbReference type="RefSeq" id="WP_014445877.1">
    <property type="nucleotide sequence ID" value="NC_017093.1"/>
</dbReference>